<protein>
    <recommendedName>
        <fullName evidence="1">N-acetyltransferase domain-containing protein</fullName>
    </recommendedName>
</protein>
<keyword evidence="3" id="KW-1185">Reference proteome</keyword>
<sequence length="260" mass="29145">MTHSQLYPLEVNPATAEPFLRLPQPNENIIITPPRLSDAQCFPPILNDPHVGQWLEGPPIPYTDEHAAEWIQIITQQSKAILDELTAEDTLRPGGYLKLVGGCPVRHIREVLPDGTDVYLGDIDIGRAPFEEILDPEERRKQVEINESKPLGDPSIVWTFGGESIYVPSNWSPTGFPDYIAPSHHGRGIMSAAMRLVLHSWAIPRMGVRHMSGYTFVGNAGSARVFEKSGFMLKGVLDNGKTVRGERKRLNYLEWKCEQQ</sequence>
<dbReference type="AlphaFoldDB" id="A0A0C3P5P0"/>
<reference evidence="2 3" key="1">
    <citation type="submission" date="2014-04" db="EMBL/GenBank/DDBJ databases">
        <authorList>
            <consortium name="DOE Joint Genome Institute"/>
            <person name="Kuo A."/>
            <person name="Kohler A."/>
            <person name="Costa M.D."/>
            <person name="Nagy L.G."/>
            <person name="Floudas D."/>
            <person name="Copeland A."/>
            <person name="Barry K.W."/>
            <person name="Cichocki N."/>
            <person name="Veneault-Fourrey C."/>
            <person name="LaButti K."/>
            <person name="Lindquist E.A."/>
            <person name="Lipzen A."/>
            <person name="Lundell T."/>
            <person name="Morin E."/>
            <person name="Murat C."/>
            <person name="Sun H."/>
            <person name="Tunlid A."/>
            <person name="Henrissat B."/>
            <person name="Grigoriev I.V."/>
            <person name="Hibbett D.S."/>
            <person name="Martin F."/>
            <person name="Nordberg H.P."/>
            <person name="Cantor M.N."/>
            <person name="Hua S.X."/>
        </authorList>
    </citation>
    <scope>NUCLEOTIDE SEQUENCE [LARGE SCALE GENOMIC DNA]</scope>
    <source>
        <strain evidence="2 3">Marx 270</strain>
    </source>
</reference>
<evidence type="ECO:0000259" key="1">
    <source>
        <dbReference type="Pfam" id="PF13302"/>
    </source>
</evidence>
<dbReference type="OrthoDB" id="630895at2759"/>
<gene>
    <name evidence="2" type="ORF">M404DRAFT_134776</name>
</gene>
<reference evidence="3" key="2">
    <citation type="submission" date="2015-01" db="EMBL/GenBank/DDBJ databases">
        <title>Evolutionary Origins and Diversification of the Mycorrhizal Mutualists.</title>
        <authorList>
            <consortium name="DOE Joint Genome Institute"/>
            <consortium name="Mycorrhizal Genomics Consortium"/>
            <person name="Kohler A."/>
            <person name="Kuo A."/>
            <person name="Nagy L.G."/>
            <person name="Floudas D."/>
            <person name="Copeland A."/>
            <person name="Barry K.W."/>
            <person name="Cichocki N."/>
            <person name="Veneault-Fourrey C."/>
            <person name="LaButti K."/>
            <person name="Lindquist E.A."/>
            <person name="Lipzen A."/>
            <person name="Lundell T."/>
            <person name="Morin E."/>
            <person name="Murat C."/>
            <person name="Riley R."/>
            <person name="Ohm R."/>
            <person name="Sun H."/>
            <person name="Tunlid A."/>
            <person name="Henrissat B."/>
            <person name="Grigoriev I.V."/>
            <person name="Hibbett D.S."/>
            <person name="Martin F."/>
        </authorList>
    </citation>
    <scope>NUCLEOTIDE SEQUENCE [LARGE SCALE GENOMIC DNA]</scope>
    <source>
        <strain evidence="3">Marx 270</strain>
    </source>
</reference>
<dbReference type="InterPro" id="IPR000182">
    <property type="entry name" value="GNAT_dom"/>
</dbReference>
<dbReference type="STRING" id="870435.A0A0C3P5P0"/>
<dbReference type="Proteomes" id="UP000054217">
    <property type="component" value="Unassembled WGS sequence"/>
</dbReference>
<organism evidence="2 3">
    <name type="scientific">Pisolithus tinctorius Marx 270</name>
    <dbReference type="NCBI Taxonomy" id="870435"/>
    <lineage>
        <taxon>Eukaryota</taxon>
        <taxon>Fungi</taxon>
        <taxon>Dikarya</taxon>
        <taxon>Basidiomycota</taxon>
        <taxon>Agaricomycotina</taxon>
        <taxon>Agaricomycetes</taxon>
        <taxon>Agaricomycetidae</taxon>
        <taxon>Boletales</taxon>
        <taxon>Sclerodermatineae</taxon>
        <taxon>Pisolithaceae</taxon>
        <taxon>Pisolithus</taxon>
    </lineage>
</organism>
<dbReference type="InParanoid" id="A0A0C3P5P0"/>
<dbReference type="InterPro" id="IPR016181">
    <property type="entry name" value="Acyl_CoA_acyltransferase"/>
</dbReference>
<evidence type="ECO:0000313" key="2">
    <source>
        <dbReference type="EMBL" id="KIO08495.1"/>
    </source>
</evidence>
<accession>A0A0C3P5P0</accession>
<dbReference type="SUPFAM" id="SSF55729">
    <property type="entry name" value="Acyl-CoA N-acyltransferases (Nat)"/>
    <property type="match status" value="1"/>
</dbReference>
<proteinExistence type="predicted"/>
<evidence type="ECO:0000313" key="3">
    <source>
        <dbReference type="Proteomes" id="UP000054217"/>
    </source>
</evidence>
<dbReference type="PANTHER" id="PTHR43328:SF1">
    <property type="entry name" value="N-ACETYLTRANSFERASE DOMAIN-CONTAINING PROTEIN"/>
    <property type="match status" value="1"/>
</dbReference>
<dbReference type="Pfam" id="PF13302">
    <property type="entry name" value="Acetyltransf_3"/>
    <property type="match status" value="1"/>
</dbReference>
<dbReference type="Gene3D" id="3.40.630.30">
    <property type="match status" value="1"/>
</dbReference>
<dbReference type="EMBL" id="KN831957">
    <property type="protein sequence ID" value="KIO08495.1"/>
    <property type="molecule type" value="Genomic_DNA"/>
</dbReference>
<dbReference type="HOGENOM" id="CLU_073647_1_0_1"/>
<name>A0A0C3P5P0_PISTI</name>
<dbReference type="GO" id="GO:0016747">
    <property type="term" value="F:acyltransferase activity, transferring groups other than amino-acyl groups"/>
    <property type="evidence" value="ECO:0007669"/>
    <property type="project" value="InterPro"/>
</dbReference>
<feature type="domain" description="N-acetyltransferase" evidence="1">
    <location>
        <begin position="179"/>
        <end position="231"/>
    </location>
</feature>
<dbReference type="PANTHER" id="PTHR43328">
    <property type="entry name" value="ACETYLTRANSFERASE-RELATED"/>
    <property type="match status" value="1"/>
</dbReference>